<dbReference type="PANTHER" id="PTHR34512">
    <property type="entry name" value="CELL SURFACE PROTEIN"/>
    <property type="match status" value="1"/>
</dbReference>
<evidence type="ECO:0000259" key="1">
    <source>
        <dbReference type="Pfam" id="PF13360"/>
    </source>
</evidence>
<dbReference type="Pfam" id="PF13360">
    <property type="entry name" value="PQQ_2"/>
    <property type="match status" value="2"/>
</dbReference>
<organism evidence="2 3">
    <name type="scientific">Bdellovibrio bacteriovorus str. Tiberius</name>
    <dbReference type="NCBI Taxonomy" id="1069642"/>
    <lineage>
        <taxon>Bacteria</taxon>
        <taxon>Pseudomonadati</taxon>
        <taxon>Bdellovibrionota</taxon>
        <taxon>Bdellovibrionia</taxon>
        <taxon>Bdellovibrionales</taxon>
        <taxon>Pseudobdellovibrionaceae</taxon>
        <taxon>Bdellovibrio</taxon>
    </lineage>
</organism>
<accession>K7Z0F6</accession>
<dbReference type="EMBL" id="CP002930">
    <property type="protein sequence ID" value="AFY02490.1"/>
    <property type="molecule type" value="Genomic_DNA"/>
</dbReference>
<gene>
    <name evidence="2" type="ORF">Bdt_2809</name>
</gene>
<dbReference type="PANTHER" id="PTHR34512:SF30">
    <property type="entry name" value="OUTER MEMBRANE PROTEIN ASSEMBLY FACTOR BAMB"/>
    <property type="match status" value="1"/>
</dbReference>
<keyword evidence="2" id="KW-0723">Serine/threonine-protein kinase</keyword>
<dbReference type="HOGENOM" id="CLU_648394_0_0_7"/>
<dbReference type="Proteomes" id="UP000010074">
    <property type="component" value="Chromosome"/>
</dbReference>
<dbReference type="InterPro" id="IPR015943">
    <property type="entry name" value="WD40/YVTN_repeat-like_dom_sf"/>
</dbReference>
<dbReference type="SMART" id="SM00564">
    <property type="entry name" value="PQQ"/>
    <property type="match status" value="5"/>
</dbReference>
<evidence type="ECO:0000313" key="3">
    <source>
        <dbReference type="Proteomes" id="UP000010074"/>
    </source>
</evidence>
<dbReference type="RefSeq" id="WP_015091919.1">
    <property type="nucleotide sequence ID" value="NC_019567.1"/>
</dbReference>
<reference evidence="2 3" key="1">
    <citation type="journal article" date="2012" name="BMC Genomics">
        <title>Genome analysis of a simultaneously predatory and prey-independent, novel Bdellovibrio bacteriovorus from the River Tiber, supports in silico predictions of both ancient and recent lateral gene transfer from diverse bacteria.</title>
        <authorList>
            <person name="Hobley L."/>
            <person name="Lerner T.R."/>
            <person name="Williams L.E."/>
            <person name="Lambert C."/>
            <person name="Till R."/>
            <person name="Milner D.S."/>
            <person name="Basford S.M."/>
            <person name="Capeness M.J."/>
            <person name="Fenton A.K."/>
            <person name="Atterbury R.J."/>
            <person name="Harris M.A."/>
            <person name="Sockett R.E."/>
        </authorList>
    </citation>
    <scope>NUCLEOTIDE SEQUENCE [LARGE SCALE GENOMIC DNA]</scope>
    <source>
        <strain evidence="2 3">Tiberius</strain>
    </source>
</reference>
<feature type="domain" description="Pyrrolo-quinoline quinone repeat" evidence="1">
    <location>
        <begin position="285"/>
        <end position="386"/>
    </location>
</feature>
<dbReference type="InterPro" id="IPR018391">
    <property type="entry name" value="PQQ_b-propeller_rpt"/>
</dbReference>
<dbReference type="PATRIC" id="fig|1069642.3.peg.2780"/>
<dbReference type="OrthoDB" id="9762169at2"/>
<feature type="domain" description="Pyrrolo-quinoline quinone repeat" evidence="1">
    <location>
        <begin position="118"/>
        <end position="261"/>
    </location>
</feature>
<dbReference type="STRING" id="1069642.Bdt_2809"/>
<dbReference type="AlphaFoldDB" id="K7Z0F6"/>
<sequence>MKSALFGIYCIVILGLLIRAEFNTLPLLEKDLGFQQLHSPVHGATLTYELSSREVRSPQSTYRGNANRSGLAISSGDHFKAFQLKWQVPQLNNGIHRASKSSPAVDDQGFYVADDTGFLRAYDWTGSLRWQFYSGVSSRGIHSTPLTDEDSVYVGDYAGYLFSLNKDTGAIRWITKTGVTIGSSPFMKDGILYVGIELAKPDGYLLAISARDGKWLWTSPLIGNHPHSSPALNLPHGLILMGSNTGAMQAYELKNGKARWGFATGSDIKCAALIHGDRAYFSSWDGFIYAIKADTGALIWKTELDKGGSMSCPSINADGTVLAITGFMKNFVLETSGGKILWEKAIAGRTSRAQASPLIISYAHQQSVVMLCENRKVCIYDLKDARELQSLTLTGDFSGSPVYFKNHLFLATTGPDGLLIFTQ</sequence>
<dbReference type="GO" id="GO:0004674">
    <property type="term" value="F:protein serine/threonine kinase activity"/>
    <property type="evidence" value="ECO:0007669"/>
    <property type="project" value="UniProtKB-KW"/>
</dbReference>
<dbReference type="SUPFAM" id="SSF50998">
    <property type="entry name" value="Quinoprotein alcohol dehydrogenase-like"/>
    <property type="match status" value="1"/>
</dbReference>
<dbReference type="Gene3D" id="2.130.10.10">
    <property type="entry name" value="YVTN repeat-like/Quinoprotein amine dehydrogenase"/>
    <property type="match status" value="1"/>
</dbReference>
<proteinExistence type="predicted"/>
<keyword evidence="2" id="KW-0418">Kinase</keyword>
<dbReference type="InterPro" id="IPR011047">
    <property type="entry name" value="Quinoprotein_ADH-like_sf"/>
</dbReference>
<dbReference type="InterPro" id="IPR002372">
    <property type="entry name" value="PQQ_rpt_dom"/>
</dbReference>
<evidence type="ECO:0000313" key="2">
    <source>
        <dbReference type="EMBL" id="AFY02490.1"/>
    </source>
</evidence>
<keyword evidence="2" id="KW-0808">Transferase</keyword>
<name>K7Z0F6_BDEBC</name>
<protein>
    <submittedName>
        <fullName evidence="2">Putative serine/threonine protein kinase</fullName>
    </submittedName>
</protein>
<dbReference type="KEGG" id="bbat:Bdt_2809"/>